<dbReference type="OrthoDB" id="3801163at2759"/>
<evidence type="ECO:0000313" key="2">
    <source>
        <dbReference type="EMBL" id="KAF9730848.1"/>
    </source>
</evidence>
<feature type="region of interest" description="Disordered" evidence="1">
    <location>
        <begin position="369"/>
        <end position="388"/>
    </location>
</feature>
<protein>
    <submittedName>
        <fullName evidence="2">Uncharacterized protein</fullName>
    </submittedName>
</protein>
<comment type="caution">
    <text evidence="2">The sequence shown here is derived from an EMBL/GenBank/DDBJ whole genome shotgun (WGS) entry which is preliminary data.</text>
</comment>
<feature type="compositionally biased region" description="Low complexity" evidence="1">
    <location>
        <begin position="1"/>
        <end position="10"/>
    </location>
</feature>
<dbReference type="AlphaFoldDB" id="A0A9P6G8S9"/>
<evidence type="ECO:0000313" key="3">
    <source>
        <dbReference type="Proteomes" id="UP000756921"/>
    </source>
</evidence>
<gene>
    <name evidence="2" type="ORF">PMIN01_10806</name>
</gene>
<accession>A0A9P6G8S9</accession>
<keyword evidence="3" id="KW-1185">Reference proteome</keyword>
<sequence length="594" mass="66223">MAARSSSRGPSHPPSTRPARFTMSFDPVLRQDTDQIPYVHGTNSEDVDGEHAVMHPGVSTIGESLLDPRLRLPGNLSVDLTDSQKHTERANYFQVHGSTMLSSPAAALYPVNVPKDEFHHSPTLQQTDLMPFEPPMFGNVTTGLTGDIHPYGPNGGLFNPHDLTLRHAPWNSTTLDREGNLPGDETMPMDQTMHFSTTAAPIYTQGLEDANPFYIGCDVRENISLSPSERVAGRPVPVNPTPQYGVPDSNIFDFELEFGSSNISFANADLSGQQALLSDPALLDAHFCPTPTGEQLPEEHSLTAPTHLPSQEQLELEFQVALVHELPRPTMEALDRAAREGKQKNFYDLGIDRKTSVSHRAPLISTDLRYDHVTPPSTPSPMSVRPAMNPQHAQAPVVSQPAQVPVFLQPAQAPVVLPPVNDSPRFRFIAVGDYRLERPASDLIRDARSPHPDDYSQGALVYRIATSTTGRQTNFTFNDHYHVIINCLRDELVDELNRKLRVDLPVHNLVLLRDIFTGQPMGLTLRRRVDFAQKPFQRRIDWMNCPQHYSLMDSLNPFNQNLGLVEMDRLVKATGVWVFENWQATHPGEQRGSR</sequence>
<evidence type="ECO:0000256" key="1">
    <source>
        <dbReference type="SAM" id="MobiDB-lite"/>
    </source>
</evidence>
<dbReference type="Proteomes" id="UP000756921">
    <property type="component" value="Unassembled WGS sequence"/>
</dbReference>
<name>A0A9P6G8S9_9PLEO</name>
<reference evidence="2" key="1">
    <citation type="journal article" date="2020" name="Mol. Plant Microbe Interact.">
        <title>Genome Sequence of the Biocontrol Agent Coniothyrium minitans strain Conio (IMI 134523).</title>
        <authorList>
            <person name="Patel D."/>
            <person name="Shittu T.A."/>
            <person name="Baroncelli R."/>
            <person name="Muthumeenakshi S."/>
            <person name="Osborne T.H."/>
            <person name="Janganan T.K."/>
            <person name="Sreenivasaprasad S."/>
        </authorList>
    </citation>
    <scope>NUCLEOTIDE SEQUENCE</scope>
    <source>
        <strain evidence="2">Conio</strain>
    </source>
</reference>
<feature type="region of interest" description="Disordered" evidence="1">
    <location>
        <begin position="1"/>
        <end position="22"/>
    </location>
</feature>
<organism evidence="2 3">
    <name type="scientific">Paraphaeosphaeria minitans</name>
    <dbReference type="NCBI Taxonomy" id="565426"/>
    <lineage>
        <taxon>Eukaryota</taxon>
        <taxon>Fungi</taxon>
        <taxon>Dikarya</taxon>
        <taxon>Ascomycota</taxon>
        <taxon>Pezizomycotina</taxon>
        <taxon>Dothideomycetes</taxon>
        <taxon>Pleosporomycetidae</taxon>
        <taxon>Pleosporales</taxon>
        <taxon>Massarineae</taxon>
        <taxon>Didymosphaeriaceae</taxon>
        <taxon>Paraphaeosphaeria</taxon>
    </lineage>
</organism>
<dbReference type="EMBL" id="WJXW01000013">
    <property type="protein sequence ID" value="KAF9730848.1"/>
    <property type="molecule type" value="Genomic_DNA"/>
</dbReference>
<proteinExistence type="predicted"/>